<dbReference type="EMBL" id="JAUCMV010000001">
    <property type="protein sequence ID" value="KAK0426420.1"/>
    <property type="molecule type" value="Genomic_DNA"/>
</dbReference>
<gene>
    <name evidence="1" type="ORF">QR680_009699</name>
</gene>
<comment type="caution">
    <text evidence="1">The sequence shown here is derived from an EMBL/GenBank/DDBJ whole genome shotgun (WGS) entry which is preliminary data.</text>
</comment>
<organism evidence="1 2">
    <name type="scientific">Steinernema hermaphroditum</name>
    <dbReference type="NCBI Taxonomy" id="289476"/>
    <lineage>
        <taxon>Eukaryota</taxon>
        <taxon>Metazoa</taxon>
        <taxon>Ecdysozoa</taxon>
        <taxon>Nematoda</taxon>
        <taxon>Chromadorea</taxon>
        <taxon>Rhabditida</taxon>
        <taxon>Tylenchina</taxon>
        <taxon>Panagrolaimomorpha</taxon>
        <taxon>Strongyloidoidea</taxon>
        <taxon>Steinernematidae</taxon>
        <taxon>Steinernema</taxon>
    </lineage>
</organism>
<dbReference type="Proteomes" id="UP001175271">
    <property type="component" value="Unassembled WGS sequence"/>
</dbReference>
<dbReference type="AlphaFoldDB" id="A0AA39IMM1"/>
<reference evidence="1" key="1">
    <citation type="submission" date="2023-06" db="EMBL/GenBank/DDBJ databases">
        <title>Genomic analysis of the entomopathogenic nematode Steinernema hermaphroditum.</title>
        <authorList>
            <person name="Schwarz E.M."/>
            <person name="Heppert J.K."/>
            <person name="Baniya A."/>
            <person name="Schwartz H.T."/>
            <person name="Tan C.-H."/>
            <person name="Antoshechkin I."/>
            <person name="Sternberg P.W."/>
            <person name="Goodrich-Blair H."/>
            <person name="Dillman A.R."/>
        </authorList>
    </citation>
    <scope>NUCLEOTIDE SEQUENCE</scope>
    <source>
        <strain evidence="1">PS9179</strain>
        <tissue evidence="1">Whole animal</tissue>
    </source>
</reference>
<evidence type="ECO:0000313" key="1">
    <source>
        <dbReference type="EMBL" id="KAK0426420.1"/>
    </source>
</evidence>
<protein>
    <submittedName>
        <fullName evidence="1">Uncharacterized protein</fullName>
    </submittedName>
</protein>
<evidence type="ECO:0000313" key="2">
    <source>
        <dbReference type="Proteomes" id="UP001175271"/>
    </source>
</evidence>
<keyword evidence="2" id="KW-1185">Reference proteome</keyword>
<accession>A0AA39IMM1</accession>
<name>A0AA39IMM1_9BILA</name>
<proteinExistence type="predicted"/>
<sequence>MLDPAPLTPPPLVSGPQTIHLHLQYPWYSVQRSAARVVRRPNSLPRDHIDDLFAQIGGKPHGRRAAGFITLGLSARFAHSSDSSSPWKPDT</sequence>